<dbReference type="RefSeq" id="WP_127079592.1">
    <property type="nucleotide sequence ID" value="NZ_RSCL01000002.1"/>
</dbReference>
<organism evidence="1 2">
    <name type="scientific">Dulcicalothrix desertica PCC 7102</name>
    <dbReference type="NCBI Taxonomy" id="232991"/>
    <lineage>
        <taxon>Bacteria</taxon>
        <taxon>Bacillati</taxon>
        <taxon>Cyanobacteriota</taxon>
        <taxon>Cyanophyceae</taxon>
        <taxon>Nostocales</taxon>
        <taxon>Calotrichaceae</taxon>
        <taxon>Dulcicalothrix</taxon>
    </lineage>
</organism>
<protein>
    <recommendedName>
        <fullName evidence="3">Type I restriction enzyme R protein N-terminal domain-containing protein</fullName>
    </recommendedName>
</protein>
<sequence>MSFESYRNIAQVLQEFNITSSEASFLVETKFDIRETFREELSFSLREFTFEDSEYAICEAVVFPILREVYRNYRENFTLWSHKTLTYDVNLTGIPDYILANKSPLGKEVFEKPFLIAVEAKRDDFIKGWGQCLAEMVAIQKINQNLEQDIYGIVSNGQFWQFGKLKGNIYTREIKSYTLSDIDKLFAALNYIFMQCQRALDLFNRELTI</sequence>
<dbReference type="AlphaFoldDB" id="A0A3S1CJZ8"/>
<evidence type="ECO:0008006" key="3">
    <source>
        <dbReference type="Google" id="ProtNLM"/>
    </source>
</evidence>
<evidence type="ECO:0000313" key="1">
    <source>
        <dbReference type="EMBL" id="RUT09015.1"/>
    </source>
</evidence>
<keyword evidence="2" id="KW-1185">Reference proteome</keyword>
<accession>A0A3S1CJZ8</accession>
<comment type="caution">
    <text evidence="1">The sequence shown here is derived from an EMBL/GenBank/DDBJ whole genome shotgun (WGS) entry which is preliminary data.</text>
</comment>
<reference evidence="1" key="1">
    <citation type="submission" date="2018-12" db="EMBL/GenBank/DDBJ databases">
        <authorList>
            <person name="Will S."/>
            <person name="Neumann-Schaal M."/>
            <person name="Henke P."/>
        </authorList>
    </citation>
    <scope>NUCLEOTIDE SEQUENCE</scope>
    <source>
        <strain evidence="1">PCC 7102</strain>
    </source>
</reference>
<reference evidence="1" key="2">
    <citation type="journal article" date="2019" name="Genome Biol. Evol.">
        <title>Day and night: Metabolic profiles and evolutionary relationships of six axenic non-marine cyanobacteria.</title>
        <authorList>
            <person name="Will S.E."/>
            <person name="Henke P."/>
            <person name="Boedeker C."/>
            <person name="Huang S."/>
            <person name="Brinkmann H."/>
            <person name="Rohde M."/>
            <person name="Jarek M."/>
            <person name="Friedl T."/>
            <person name="Seufert S."/>
            <person name="Schumacher M."/>
            <person name="Overmann J."/>
            <person name="Neumann-Schaal M."/>
            <person name="Petersen J."/>
        </authorList>
    </citation>
    <scope>NUCLEOTIDE SEQUENCE [LARGE SCALE GENOMIC DNA]</scope>
    <source>
        <strain evidence="1">PCC 7102</strain>
    </source>
</reference>
<gene>
    <name evidence="1" type="ORF">DSM106972_010680</name>
</gene>
<dbReference type="OrthoDB" id="518124at2"/>
<dbReference type="EMBL" id="RSCL01000002">
    <property type="protein sequence ID" value="RUT09015.1"/>
    <property type="molecule type" value="Genomic_DNA"/>
</dbReference>
<evidence type="ECO:0000313" key="2">
    <source>
        <dbReference type="Proteomes" id="UP000271624"/>
    </source>
</evidence>
<proteinExistence type="predicted"/>
<name>A0A3S1CJZ8_9CYAN</name>
<dbReference type="Proteomes" id="UP000271624">
    <property type="component" value="Unassembled WGS sequence"/>
</dbReference>